<evidence type="ECO:0000256" key="4">
    <source>
        <dbReference type="ARBA" id="ARBA00022889"/>
    </source>
</evidence>
<dbReference type="InterPro" id="IPR016024">
    <property type="entry name" value="ARM-type_fold"/>
</dbReference>
<proteinExistence type="predicted"/>
<sequence>MSYQPRGMSGNMVNPINETMDIKDPSLVWQQSGQYLPDSGIQSGGSTQTHSITTKEDDMERDRLLFDLDQGFPQSFPHDQVDNINQHLGQTCGENLEDEVEMPTQFNVNSAANVQNMTGPSQMLKYAVVNLINYQDNAELATWAIPELIKLLNDEDQVVVSQAAVMVYQLSNREAALHAIINSPQMIGTLVKSISNSNDLETTIGAVGTLRNLSNHRQGLLAIFKSGGIPALVKLMSSPVVSILRDAVITIHNLLLHQDGSKMAVRVAGGLQKMISLLTFKSHTHSITVKFLTIITDCLHILACGNQESKLIILAAQGHVELVRIMRSYNYEKLLWLTCRVLKVLSVCSRNKPAIVEAGGMQALAMHLQHDSQQLVYNVLWTLRNLSDAGTKVDGLEQLLQSLVAALGHTNINIVTCAAGILSNLTCNNQRNKLTVCQFGGVEALVRAIMNAGDNEEITKPAVCALRHITSGHAEVENAQNAVCRSGGAQVVAKLLQPSSHWPLIKAVIGLIKNIAQCKATHGLLREHSAIHNLVGLLMRAFQDLQNHSNTSVKPEGVRMEEVIECVIGTLHILAKESQSRSIMRSHQGFMAILIQLLFNNFENIQRLAADTLNELAADKEGADMIEAEGGTASLSELLHCGNEALATCAAAILSRVSEHKLQKCLSMELSNSLFSEDQNLWPSGDLGIAPDLQCADIFDKTFNRKKVCTFVHCLSFCVFFNQQDMIGANEYDMYGQGLSTVYSGVGSPKHSASGVKGIRYDTLPLDSMEGLEICPRQDSSYGSMDVDFVIQDDMTSLPL</sequence>
<dbReference type="Pfam" id="PF00514">
    <property type="entry name" value="Arm"/>
    <property type="match status" value="3"/>
</dbReference>
<evidence type="ECO:0000256" key="5">
    <source>
        <dbReference type="PROSITE-ProRule" id="PRU00259"/>
    </source>
</evidence>
<feature type="repeat" description="ARM" evidence="5">
    <location>
        <begin position="440"/>
        <end position="488"/>
    </location>
</feature>
<reference evidence="7 8" key="1">
    <citation type="submission" date="2019-08" db="EMBL/GenBank/DDBJ databases">
        <title>The genome of the soybean aphid Biotype 1, its phylome, world population structure and adaptation to the North American continent.</title>
        <authorList>
            <person name="Giordano R."/>
            <person name="Donthu R.K."/>
            <person name="Hernandez A.G."/>
            <person name="Wright C.L."/>
            <person name="Zimin A.V."/>
        </authorList>
    </citation>
    <scope>NUCLEOTIDE SEQUENCE [LARGE SCALE GENOMIC DNA]</scope>
    <source>
        <tissue evidence="7">Whole aphids</tissue>
    </source>
</reference>
<dbReference type="InterPro" id="IPR000225">
    <property type="entry name" value="Armadillo"/>
</dbReference>
<dbReference type="InterPro" id="IPR011989">
    <property type="entry name" value="ARM-like"/>
</dbReference>
<dbReference type="Proteomes" id="UP000475862">
    <property type="component" value="Unassembled WGS sequence"/>
</dbReference>
<dbReference type="PROSITE" id="PS50176">
    <property type="entry name" value="ARM_REPEAT"/>
    <property type="match status" value="6"/>
</dbReference>
<feature type="compositionally biased region" description="Polar residues" evidence="6">
    <location>
        <begin position="36"/>
        <end position="52"/>
    </location>
</feature>
<comment type="caution">
    <text evidence="7">The sequence shown here is derived from an EMBL/GenBank/DDBJ whole genome shotgun (WGS) entry which is preliminary data.</text>
</comment>
<protein>
    <recommendedName>
        <fullName evidence="2">Armadillo segment polarity protein</fullName>
    </recommendedName>
</protein>
<dbReference type="AlphaFoldDB" id="A0A6G0U989"/>
<evidence type="ECO:0000256" key="6">
    <source>
        <dbReference type="SAM" id="MobiDB-lite"/>
    </source>
</evidence>
<comment type="subcellular location">
    <subcellularLocation>
        <location evidence="1">Cell membrane</location>
        <topology evidence="1">Peripheral membrane protein</topology>
        <orientation evidence="1">Cytoplasmic side</orientation>
    </subcellularLocation>
</comment>
<dbReference type="PRINTS" id="PR01869">
    <property type="entry name" value="BCATNINFAMLY"/>
</dbReference>
<dbReference type="GO" id="GO:0045296">
    <property type="term" value="F:cadherin binding"/>
    <property type="evidence" value="ECO:0007669"/>
    <property type="project" value="InterPro"/>
</dbReference>
<keyword evidence="3" id="KW-0879">Wnt signaling pathway</keyword>
<feature type="repeat" description="ARM" evidence="5">
    <location>
        <begin position="227"/>
        <end position="269"/>
    </location>
</feature>
<dbReference type="GO" id="GO:0016055">
    <property type="term" value="P:Wnt signaling pathway"/>
    <property type="evidence" value="ECO:0007669"/>
    <property type="project" value="UniProtKB-KW"/>
</dbReference>
<dbReference type="OrthoDB" id="195736at2759"/>
<feature type="repeat" description="ARM" evidence="5">
    <location>
        <begin position="185"/>
        <end position="228"/>
    </location>
</feature>
<keyword evidence="8" id="KW-1185">Reference proteome</keyword>
<feature type="repeat" description="ARM" evidence="5">
    <location>
        <begin position="398"/>
        <end position="440"/>
    </location>
</feature>
<evidence type="ECO:0000313" key="8">
    <source>
        <dbReference type="Proteomes" id="UP000475862"/>
    </source>
</evidence>
<evidence type="ECO:0000256" key="1">
    <source>
        <dbReference type="ARBA" id="ARBA00004413"/>
    </source>
</evidence>
<dbReference type="GO" id="GO:0007155">
    <property type="term" value="P:cell adhesion"/>
    <property type="evidence" value="ECO:0007669"/>
    <property type="project" value="UniProtKB-KW"/>
</dbReference>
<accession>A0A6G0U989</accession>
<evidence type="ECO:0000313" key="7">
    <source>
        <dbReference type="EMBL" id="KAE9544852.1"/>
    </source>
</evidence>
<dbReference type="SMART" id="SM00185">
    <property type="entry name" value="ARM"/>
    <property type="match status" value="12"/>
</dbReference>
<evidence type="ECO:0000256" key="2">
    <source>
        <dbReference type="ARBA" id="ARBA00022289"/>
    </source>
</evidence>
<dbReference type="Gene3D" id="1.25.10.10">
    <property type="entry name" value="Leucine-rich Repeat Variant"/>
    <property type="match status" value="1"/>
</dbReference>
<gene>
    <name evidence="7" type="ORF">AGLY_000394</name>
</gene>
<dbReference type="EMBL" id="VYZN01000001">
    <property type="protein sequence ID" value="KAE9544852.1"/>
    <property type="molecule type" value="Genomic_DNA"/>
</dbReference>
<feature type="repeat" description="ARM" evidence="5">
    <location>
        <begin position="589"/>
        <end position="631"/>
    </location>
</feature>
<dbReference type="SUPFAM" id="SSF48371">
    <property type="entry name" value="ARM repeat"/>
    <property type="match status" value="1"/>
</dbReference>
<dbReference type="GO" id="GO:0005886">
    <property type="term" value="C:plasma membrane"/>
    <property type="evidence" value="ECO:0007669"/>
    <property type="project" value="UniProtKB-SubCell"/>
</dbReference>
<dbReference type="PANTHER" id="PTHR45976">
    <property type="entry name" value="ARMADILLO SEGMENT POLARITY PROTEIN"/>
    <property type="match status" value="1"/>
</dbReference>
<feature type="repeat" description="ARM" evidence="5">
    <location>
        <begin position="143"/>
        <end position="183"/>
    </location>
</feature>
<organism evidence="7 8">
    <name type="scientific">Aphis glycines</name>
    <name type="common">Soybean aphid</name>
    <dbReference type="NCBI Taxonomy" id="307491"/>
    <lineage>
        <taxon>Eukaryota</taxon>
        <taxon>Metazoa</taxon>
        <taxon>Ecdysozoa</taxon>
        <taxon>Arthropoda</taxon>
        <taxon>Hexapoda</taxon>
        <taxon>Insecta</taxon>
        <taxon>Pterygota</taxon>
        <taxon>Neoptera</taxon>
        <taxon>Paraneoptera</taxon>
        <taxon>Hemiptera</taxon>
        <taxon>Sternorrhyncha</taxon>
        <taxon>Aphidomorpha</taxon>
        <taxon>Aphidoidea</taxon>
        <taxon>Aphididae</taxon>
        <taxon>Aphidini</taxon>
        <taxon>Aphis</taxon>
        <taxon>Aphis</taxon>
    </lineage>
</organism>
<name>A0A6G0U989_APHGL</name>
<feature type="region of interest" description="Disordered" evidence="6">
    <location>
        <begin position="36"/>
        <end position="56"/>
    </location>
</feature>
<keyword evidence="4" id="KW-0130">Cell adhesion</keyword>
<evidence type="ECO:0000256" key="3">
    <source>
        <dbReference type="ARBA" id="ARBA00022687"/>
    </source>
</evidence>
<dbReference type="InterPro" id="IPR013284">
    <property type="entry name" value="Beta-catenin"/>
</dbReference>